<keyword evidence="1" id="KW-0812">Transmembrane</keyword>
<keyword evidence="1" id="KW-1133">Transmembrane helix</keyword>
<accession>A0ABV7YIA3</accession>
<evidence type="ECO:0000256" key="1">
    <source>
        <dbReference type="SAM" id="Phobius"/>
    </source>
</evidence>
<proteinExistence type="predicted"/>
<feature type="transmembrane region" description="Helical" evidence="1">
    <location>
        <begin position="143"/>
        <end position="161"/>
    </location>
</feature>
<dbReference type="Pfam" id="PF08592">
    <property type="entry name" value="Anthrone_oxy"/>
    <property type="match status" value="1"/>
</dbReference>
<dbReference type="InterPro" id="IPR013901">
    <property type="entry name" value="Anthrone_oxy"/>
</dbReference>
<keyword evidence="3" id="KW-1185">Reference proteome</keyword>
<reference evidence="3" key="1">
    <citation type="journal article" date="2019" name="Int. J. Syst. Evol. Microbiol.">
        <title>The Global Catalogue of Microorganisms (GCM) 10K type strain sequencing project: providing services to taxonomists for standard genome sequencing and annotation.</title>
        <authorList>
            <consortium name="The Broad Institute Genomics Platform"/>
            <consortium name="The Broad Institute Genome Sequencing Center for Infectious Disease"/>
            <person name="Wu L."/>
            <person name="Ma J."/>
        </authorList>
    </citation>
    <scope>NUCLEOTIDE SEQUENCE [LARGE SCALE GENOMIC DNA]</scope>
    <source>
        <strain evidence="3">CGMCC 4.7241</strain>
    </source>
</reference>
<keyword evidence="1" id="KW-0472">Membrane</keyword>
<evidence type="ECO:0000313" key="2">
    <source>
        <dbReference type="EMBL" id="MFC3763764.1"/>
    </source>
</evidence>
<gene>
    <name evidence="2" type="ORF">ACFOUW_23195</name>
</gene>
<protein>
    <submittedName>
        <fullName evidence="2">DUF1772 domain-containing protein</fullName>
    </submittedName>
</protein>
<evidence type="ECO:0000313" key="3">
    <source>
        <dbReference type="Proteomes" id="UP001595699"/>
    </source>
</evidence>
<organism evidence="2 3">
    <name type="scientific">Tenggerimyces flavus</name>
    <dbReference type="NCBI Taxonomy" id="1708749"/>
    <lineage>
        <taxon>Bacteria</taxon>
        <taxon>Bacillati</taxon>
        <taxon>Actinomycetota</taxon>
        <taxon>Actinomycetes</taxon>
        <taxon>Propionibacteriales</taxon>
        <taxon>Nocardioidaceae</taxon>
        <taxon>Tenggerimyces</taxon>
    </lineage>
</organism>
<sequence length="169" mass="17775">MKTRTSGWVLGGAAVAMGLVAGFFFDWAATIMPALERSDDRTYVVVMQQTTAAINGGALVPLVLAAALVLSGVAAILQYRVGARSAVRWILAALGLYVVALAVTVGIHFPLNDTLVNAGDPDAIANLAALRESTESAWVNAHLVRTVAVILALAALCRALWKRPEPQRA</sequence>
<dbReference type="RefSeq" id="WP_205118634.1">
    <property type="nucleotide sequence ID" value="NZ_JAFBCM010000001.1"/>
</dbReference>
<feature type="transmembrane region" description="Helical" evidence="1">
    <location>
        <begin position="52"/>
        <end position="77"/>
    </location>
</feature>
<dbReference type="Proteomes" id="UP001595699">
    <property type="component" value="Unassembled WGS sequence"/>
</dbReference>
<name>A0ABV7YIA3_9ACTN</name>
<feature type="transmembrane region" description="Helical" evidence="1">
    <location>
        <begin position="89"/>
        <end position="111"/>
    </location>
</feature>
<feature type="transmembrane region" description="Helical" evidence="1">
    <location>
        <begin position="7"/>
        <end position="32"/>
    </location>
</feature>
<comment type="caution">
    <text evidence="2">The sequence shown here is derived from an EMBL/GenBank/DDBJ whole genome shotgun (WGS) entry which is preliminary data.</text>
</comment>
<dbReference type="EMBL" id="JBHRZH010000020">
    <property type="protein sequence ID" value="MFC3763764.1"/>
    <property type="molecule type" value="Genomic_DNA"/>
</dbReference>